<accession>A0A165RJK2</accession>
<feature type="compositionally biased region" description="Polar residues" evidence="1">
    <location>
        <begin position="66"/>
        <end position="86"/>
    </location>
</feature>
<dbReference type="AlphaFoldDB" id="A0A165RJK2"/>
<evidence type="ECO:0000313" key="2">
    <source>
        <dbReference type="EMBL" id="KZT70835.1"/>
    </source>
</evidence>
<keyword evidence="3" id="KW-1185">Reference proteome</keyword>
<feature type="region of interest" description="Disordered" evidence="1">
    <location>
        <begin position="66"/>
        <end position="88"/>
    </location>
</feature>
<protein>
    <submittedName>
        <fullName evidence="2">Uncharacterized protein</fullName>
    </submittedName>
</protein>
<reference evidence="2 3" key="1">
    <citation type="journal article" date="2016" name="Mol. Biol. Evol.">
        <title>Comparative Genomics of Early-Diverging Mushroom-Forming Fungi Provides Insights into the Origins of Lignocellulose Decay Capabilities.</title>
        <authorList>
            <person name="Nagy L.G."/>
            <person name="Riley R."/>
            <person name="Tritt A."/>
            <person name="Adam C."/>
            <person name="Daum C."/>
            <person name="Floudas D."/>
            <person name="Sun H."/>
            <person name="Yadav J.S."/>
            <person name="Pangilinan J."/>
            <person name="Larsson K.H."/>
            <person name="Matsuura K."/>
            <person name="Barry K."/>
            <person name="Labutti K."/>
            <person name="Kuo R."/>
            <person name="Ohm R.A."/>
            <person name="Bhattacharya S.S."/>
            <person name="Shirouzu T."/>
            <person name="Yoshinaga Y."/>
            <person name="Martin F.M."/>
            <person name="Grigoriev I.V."/>
            <person name="Hibbett D.S."/>
        </authorList>
    </citation>
    <scope>NUCLEOTIDE SEQUENCE [LARGE SCALE GENOMIC DNA]</scope>
    <source>
        <strain evidence="2 3">L-15889</strain>
    </source>
</reference>
<name>A0A165RJK2_9APHY</name>
<organism evidence="2 3">
    <name type="scientific">Daedalea quercina L-15889</name>
    <dbReference type="NCBI Taxonomy" id="1314783"/>
    <lineage>
        <taxon>Eukaryota</taxon>
        <taxon>Fungi</taxon>
        <taxon>Dikarya</taxon>
        <taxon>Basidiomycota</taxon>
        <taxon>Agaricomycotina</taxon>
        <taxon>Agaricomycetes</taxon>
        <taxon>Polyporales</taxon>
        <taxon>Fomitopsis</taxon>
    </lineage>
</organism>
<dbReference type="Proteomes" id="UP000076727">
    <property type="component" value="Unassembled WGS sequence"/>
</dbReference>
<evidence type="ECO:0000256" key="1">
    <source>
        <dbReference type="SAM" id="MobiDB-lite"/>
    </source>
</evidence>
<sequence length="167" mass="18135">MSMSTTCLSAAPAMKIQDATSPQAGSECRSMRCLTSNKRASVSASPNVLDGQLLSQSPMTYAPSTSRSITSLASQTTITPRPSSVGRNRKRTLNASTFAYQSPACSGKRMREGLIRRESNKHAVCSVLQAYRVYRSCQLSKGKARINSVSSQCKSMKRTRMGAVTRR</sequence>
<proteinExistence type="predicted"/>
<evidence type="ECO:0000313" key="3">
    <source>
        <dbReference type="Proteomes" id="UP000076727"/>
    </source>
</evidence>
<gene>
    <name evidence="2" type="ORF">DAEQUDRAFT_168225</name>
</gene>
<dbReference type="EMBL" id="KV429049">
    <property type="protein sequence ID" value="KZT70835.1"/>
    <property type="molecule type" value="Genomic_DNA"/>
</dbReference>